<reference evidence="6" key="1">
    <citation type="submission" date="2021-05" db="EMBL/GenBank/DDBJ databases">
        <authorList>
            <person name="Alioto T."/>
            <person name="Alioto T."/>
            <person name="Gomez Garrido J."/>
        </authorList>
    </citation>
    <scope>NUCLEOTIDE SEQUENCE</scope>
</reference>
<protein>
    <submittedName>
        <fullName evidence="6">Calpain-D</fullName>
    </submittedName>
</protein>
<dbReference type="EMBL" id="HBUF01598112">
    <property type="protein sequence ID" value="CAG6775345.1"/>
    <property type="molecule type" value="Transcribed_RNA"/>
</dbReference>
<dbReference type="PROSITE" id="PS50199">
    <property type="entry name" value="ZF_RANBP2_2"/>
    <property type="match status" value="1"/>
</dbReference>
<dbReference type="InterPro" id="IPR001876">
    <property type="entry name" value="Znf_RanBP2"/>
</dbReference>
<dbReference type="EMBL" id="HBUF01598113">
    <property type="protein sequence ID" value="CAG6775346.1"/>
    <property type="molecule type" value="Transcribed_RNA"/>
</dbReference>
<evidence type="ECO:0000256" key="2">
    <source>
        <dbReference type="ARBA" id="ARBA00022771"/>
    </source>
</evidence>
<organism evidence="6">
    <name type="scientific">Cacopsylla melanoneura</name>
    <dbReference type="NCBI Taxonomy" id="428564"/>
    <lineage>
        <taxon>Eukaryota</taxon>
        <taxon>Metazoa</taxon>
        <taxon>Ecdysozoa</taxon>
        <taxon>Arthropoda</taxon>
        <taxon>Hexapoda</taxon>
        <taxon>Insecta</taxon>
        <taxon>Pterygota</taxon>
        <taxon>Neoptera</taxon>
        <taxon>Paraneoptera</taxon>
        <taxon>Hemiptera</taxon>
        <taxon>Sternorrhyncha</taxon>
        <taxon>Psylloidea</taxon>
        <taxon>Psyllidae</taxon>
        <taxon>Psyllinae</taxon>
        <taxon>Cacopsylla</taxon>
    </lineage>
</organism>
<evidence type="ECO:0000256" key="4">
    <source>
        <dbReference type="PROSITE-ProRule" id="PRU00322"/>
    </source>
</evidence>
<keyword evidence="3" id="KW-0862">Zinc</keyword>
<accession>A0A8D9F2Y6</accession>
<dbReference type="GO" id="GO:0008270">
    <property type="term" value="F:zinc ion binding"/>
    <property type="evidence" value="ECO:0007669"/>
    <property type="project" value="UniProtKB-KW"/>
</dbReference>
<dbReference type="AlphaFoldDB" id="A0A8D9F2Y6"/>
<evidence type="ECO:0000256" key="3">
    <source>
        <dbReference type="ARBA" id="ARBA00022833"/>
    </source>
</evidence>
<evidence type="ECO:0000259" key="5">
    <source>
        <dbReference type="PROSITE" id="PS50199"/>
    </source>
</evidence>
<dbReference type="PROSITE" id="PS01358">
    <property type="entry name" value="ZF_RANBP2_1"/>
    <property type="match status" value="2"/>
</dbReference>
<sequence length="240" mass="26789">MGSIASVLQWNCTYCSLINPIEQKICLRCGQAKSVLKNDEKLGFGARQSANEGFGSYEIDQKKHVENVKVPAHNKQSSPNKNNPLSNTCALGIYSSNPNLSKVKWVCTSCCHSNTSILSVCIICDTANNTIGDIKDNTNVNDETDANNSSQKEVQNNANDVFIRKKPNKPARIRKHRHSNIESNNYNLVHNNSRNINEQTRHLVENGVNNNAVATVEPIYAQVKKKSERNKWGPFISCFK</sequence>
<evidence type="ECO:0000313" key="6">
    <source>
        <dbReference type="EMBL" id="CAG6775346.1"/>
    </source>
</evidence>
<evidence type="ECO:0000256" key="1">
    <source>
        <dbReference type="ARBA" id="ARBA00022723"/>
    </source>
</evidence>
<dbReference type="SMART" id="SM00547">
    <property type="entry name" value="ZnF_RBZ"/>
    <property type="match status" value="2"/>
</dbReference>
<keyword evidence="1" id="KW-0479">Metal-binding</keyword>
<keyword evidence="2 4" id="KW-0863">Zinc-finger</keyword>
<feature type="domain" description="RanBP2-type" evidence="5">
    <location>
        <begin position="1"/>
        <end position="35"/>
    </location>
</feature>
<name>A0A8D9F2Y6_9HEMI</name>
<proteinExistence type="predicted"/>